<dbReference type="Pfam" id="PF04402">
    <property type="entry name" value="SIMPL"/>
    <property type="match status" value="1"/>
</dbReference>
<dbReference type="InterPro" id="IPR052022">
    <property type="entry name" value="26kDa_periplasmic_antigen"/>
</dbReference>
<dbReference type="InterPro" id="IPR007497">
    <property type="entry name" value="SIMPL/DUF541"/>
</dbReference>
<dbReference type="Gene3D" id="3.30.110.170">
    <property type="entry name" value="Protein of unknown function (DUF541), domain 1"/>
    <property type="match status" value="1"/>
</dbReference>
<accession>A0A940WYM7</accession>
<keyword evidence="2" id="KW-1185">Reference proteome</keyword>
<organism evidence="1 2">
    <name type="scientific">Halalkalibacter suaedae</name>
    <dbReference type="NCBI Taxonomy" id="2822140"/>
    <lineage>
        <taxon>Bacteria</taxon>
        <taxon>Bacillati</taxon>
        <taxon>Bacillota</taxon>
        <taxon>Bacilli</taxon>
        <taxon>Bacillales</taxon>
        <taxon>Bacillaceae</taxon>
        <taxon>Halalkalibacter</taxon>
    </lineage>
</organism>
<reference evidence="1" key="1">
    <citation type="submission" date="2021-03" db="EMBL/GenBank/DDBJ databases">
        <title>Bacillus suaedae sp. nov., isolated from Suaeda aralocaspica.</title>
        <authorList>
            <person name="Lei R.F.R."/>
        </authorList>
    </citation>
    <scope>NUCLEOTIDE SEQUENCE</scope>
    <source>
        <strain evidence="1">YZJH907-2</strain>
    </source>
</reference>
<evidence type="ECO:0000313" key="1">
    <source>
        <dbReference type="EMBL" id="MBP3950469.1"/>
    </source>
</evidence>
<dbReference type="AlphaFoldDB" id="A0A940WYM7"/>
<dbReference type="Proteomes" id="UP000678228">
    <property type="component" value="Unassembled WGS sequence"/>
</dbReference>
<name>A0A940WYM7_9BACI</name>
<evidence type="ECO:0000313" key="2">
    <source>
        <dbReference type="Proteomes" id="UP000678228"/>
    </source>
</evidence>
<comment type="caution">
    <text evidence="1">The sequence shown here is derived from an EMBL/GenBank/DDBJ whole genome shotgun (WGS) entry which is preliminary data.</text>
</comment>
<dbReference type="PANTHER" id="PTHR34387">
    <property type="entry name" value="SLR1258 PROTEIN"/>
    <property type="match status" value="1"/>
</dbReference>
<dbReference type="GO" id="GO:0006974">
    <property type="term" value="P:DNA damage response"/>
    <property type="evidence" value="ECO:0007669"/>
    <property type="project" value="TreeGrafter"/>
</dbReference>
<proteinExistence type="predicted"/>
<dbReference type="RefSeq" id="WP_210596111.1">
    <property type="nucleotide sequence ID" value="NZ_JAGKSQ010000002.1"/>
</dbReference>
<sequence length="214" mass="23807">MNRRETDNEHRLIVIGEGEVSSPPDQVHLLLGVITENEQVTKAQKENADTISVIVNEIKKMGVGEESIQTATYRVSPEYDYIEGVQIFRGYRVVHLLKIEVNQVNLAGQLIDIAVENGANSIASIDFLVNDSASLYEDALVQAIEQAHQKAERMVSSFGGKLLPLPVKLVELTESTYNHRNEPMVLSAFDSASTPIQSGESTIKARVEIHFRYE</sequence>
<dbReference type="Gene3D" id="3.30.70.2970">
    <property type="entry name" value="Protein of unknown function (DUF541), domain 2"/>
    <property type="match status" value="1"/>
</dbReference>
<gene>
    <name evidence="1" type="ORF">J7W16_04935</name>
</gene>
<dbReference type="EMBL" id="JAGKSQ010000002">
    <property type="protein sequence ID" value="MBP3950469.1"/>
    <property type="molecule type" value="Genomic_DNA"/>
</dbReference>
<protein>
    <submittedName>
        <fullName evidence="1">SIMPL domain-containing protein</fullName>
    </submittedName>
</protein>
<dbReference type="PANTHER" id="PTHR34387:SF1">
    <property type="entry name" value="PERIPLASMIC IMMUNOGENIC PROTEIN"/>
    <property type="match status" value="1"/>
</dbReference>